<dbReference type="EMBL" id="OIVN01004843">
    <property type="protein sequence ID" value="SPD19540.1"/>
    <property type="molecule type" value="Genomic_DNA"/>
</dbReference>
<name>A0A2N9I686_FAGSY</name>
<accession>A0A2N9I686</accession>
<dbReference type="AlphaFoldDB" id="A0A2N9I686"/>
<proteinExistence type="predicted"/>
<protein>
    <submittedName>
        <fullName evidence="1">Uncharacterized protein</fullName>
    </submittedName>
</protein>
<sequence length="94" mass="10874">MGDRLVSGRWNRSTTESEYCSSDVTGTVLYFVLWNCRNEPTIVPIYNNLLGRPDEKMRVSRISETSSFEGEEVLEVLLFSSLQETRVWLCFEEA</sequence>
<gene>
    <name evidence="1" type="ORF">FSB_LOCUS47422</name>
</gene>
<organism evidence="1">
    <name type="scientific">Fagus sylvatica</name>
    <name type="common">Beechnut</name>
    <dbReference type="NCBI Taxonomy" id="28930"/>
    <lineage>
        <taxon>Eukaryota</taxon>
        <taxon>Viridiplantae</taxon>
        <taxon>Streptophyta</taxon>
        <taxon>Embryophyta</taxon>
        <taxon>Tracheophyta</taxon>
        <taxon>Spermatophyta</taxon>
        <taxon>Magnoliopsida</taxon>
        <taxon>eudicotyledons</taxon>
        <taxon>Gunneridae</taxon>
        <taxon>Pentapetalae</taxon>
        <taxon>rosids</taxon>
        <taxon>fabids</taxon>
        <taxon>Fagales</taxon>
        <taxon>Fagaceae</taxon>
        <taxon>Fagus</taxon>
    </lineage>
</organism>
<reference evidence="1" key="1">
    <citation type="submission" date="2018-02" db="EMBL/GenBank/DDBJ databases">
        <authorList>
            <person name="Cohen D.B."/>
            <person name="Kent A.D."/>
        </authorList>
    </citation>
    <scope>NUCLEOTIDE SEQUENCE</scope>
</reference>
<evidence type="ECO:0000313" key="1">
    <source>
        <dbReference type="EMBL" id="SPD19540.1"/>
    </source>
</evidence>